<gene>
    <name evidence="2" type="ORF">ERS075579_04086</name>
</gene>
<keyword evidence="1" id="KW-0812">Transmembrane</keyword>
<organism evidence="2 3">
    <name type="scientific">Mycobacteroides abscessus</name>
    <dbReference type="NCBI Taxonomy" id="36809"/>
    <lineage>
        <taxon>Bacteria</taxon>
        <taxon>Bacillati</taxon>
        <taxon>Actinomycetota</taxon>
        <taxon>Actinomycetes</taxon>
        <taxon>Mycobacteriales</taxon>
        <taxon>Mycobacteriaceae</taxon>
        <taxon>Mycobacteroides</taxon>
    </lineage>
</organism>
<dbReference type="AlphaFoldDB" id="A0A0U0ZRD7"/>
<proteinExistence type="predicted"/>
<evidence type="ECO:0000313" key="3">
    <source>
        <dbReference type="Proteomes" id="UP000045782"/>
    </source>
</evidence>
<dbReference type="Proteomes" id="UP000045782">
    <property type="component" value="Unassembled WGS sequence"/>
</dbReference>
<keyword evidence="1" id="KW-1133">Transmembrane helix</keyword>
<feature type="transmembrane region" description="Helical" evidence="1">
    <location>
        <begin position="6"/>
        <end position="29"/>
    </location>
</feature>
<accession>A0A0U0ZRD7</accession>
<protein>
    <submittedName>
        <fullName evidence="2">Uncharacterized protein</fullName>
    </submittedName>
</protein>
<sequence>MSGQLAVSILYILAGIALGSIALFLLRVWRRDVLEDQAGRVGLAAVVIPPITVIPLGTHLATHIDATWYAQGVFYVGAIAIAVPAYLLPESRIRRGR</sequence>
<feature type="transmembrane region" description="Helical" evidence="1">
    <location>
        <begin position="41"/>
        <end position="62"/>
    </location>
</feature>
<dbReference type="EMBL" id="CSWP01000009">
    <property type="protein sequence ID" value="CPV66824.1"/>
    <property type="molecule type" value="Genomic_DNA"/>
</dbReference>
<keyword evidence="1" id="KW-0472">Membrane</keyword>
<name>A0A0U0ZRD7_9MYCO</name>
<evidence type="ECO:0000256" key="1">
    <source>
        <dbReference type="SAM" id="Phobius"/>
    </source>
</evidence>
<evidence type="ECO:0000313" key="2">
    <source>
        <dbReference type="EMBL" id="CPV66824.1"/>
    </source>
</evidence>
<feature type="transmembrane region" description="Helical" evidence="1">
    <location>
        <begin position="68"/>
        <end position="88"/>
    </location>
</feature>
<reference evidence="2 3" key="1">
    <citation type="submission" date="2015-03" db="EMBL/GenBank/DDBJ databases">
        <authorList>
            <person name="Murphy D."/>
        </authorList>
    </citation>
    <scope>NUCLEOTIDE SEQUENCE [LARGE SCALE GENOMIC DNA]</scope>
    <source>
        <strain evidence="2 3">PAP088</strain>
    </source>
</reference>